<comment type="similarity">
    <text evidence="2">Belongs to the bacterial solute-binding protein SsuA/TauA family.</text>
</comment>
<dbReference type="EMBL" id="JBHSEW010000009">
    <property type="protein sequence ID" value="MFC4622687.1"/>
    <property type="molecule type" value="Genomic_DNA"/>
</dbReference>
<evidence type="ECO:0000313" key="4">
    <source>
        <dbReference type="EMBL" id="MFC4622687.1"/>
    </source>
</evidence>
<comment type="subcellular location">
    <subcellularLocation>
        <location evidence="1">Periplasm</location>
    </subcellularLocation>
</comment>
<reference evidence="5" key="1">
    <citation type="journal article" date="2019" name="Int. J. Syst. Evol. Microbiol.">
        <title>The Global Catalogue of Microorganisms (GCM) 10K type strain sequencing project: providing services to taxonomists for standard genome sequencing and annotation.</title>
        <authorList>
            <consortium name="The Broad Institute Genomics Platform"/>
            <consortium name="The Broad Institute Genome Sequencing Center for Infectious Disease"/>
            <person name="Wu L."/>
            <person name="Ma J."/>
        </authorList>
    </citation>
    <scope>NUCLEOTIDE SEQUENCE [LARGE SCALE GENOMIC DNA]</scope>
    <source>
        <strain evidence="5">JCM 11650</strain>
    </source>
</reference>
<evidence type="ECO:0000313" key="5">
    <source>
        <dbReference type="Proteomes" id="UP001595967"/>
    </source>
</evidence>
<accession>A0ABV9GXG1</accession>
<dbReference type="Gene3D" id="3.40.190.10">
    <property type="entry name" value="Periplasmic binding protein-like II"/>
    <property type="match status" value="2"/>
</dbReference>
<dbReference type="PANTHER" id="PTHR30024">
    <property type="entry name" value="ALIPHATIC SULFONATES-BINDING PROTEIN-RELATED"/>
    <property type="match status" value="1"/>
</dbReference>
<name>A0ABV9GXG1_9BURK</name>
<dbReference type="PROSITE" id="PS51257">
    <property type="entry name" value="PROKAR_LIPOPROTEIN"/>
    <property type="match status" value="1"/>
</dbReference>
<protein>
    <submittedName>
        <fullName evidence="4">ABC transporter substrate-binding protein</fullName>
    </submittedName>
</protein>
<keyword evidence="5" id="KW-1185">Reference proteome</keyword>
<dbReference type="PANTHER" id="PTHR30024:SF47">
    <property type="entry name" value="TAURINE-BINDING PERIPLASMIC PROTEIN"/>
    <property type="match status" value="1"/>
</dbReference>
<dbReference type="Pfam" id="PF13379">
    <property type="entry name" value="NMT1_2"/>
    <property type="match status" value="1"/>
</dbReference>
<keyword evidence="3" id="KW-0732">Signal</keyword>
<comment type="caution">
    <text evidence="4">The sequence shown here is derived from an EMBL/GenBank/DDBJ whole genome shotgun (WGS) entry which is preliminary data.</text>
</comment>
<proteinExistence type="inferred from homology"/>
<sequence length="324" mass="35025">MLRLLRLPCSLLAVLGLTWLLAGCSPRYQPPLTLGTNTWIGYEPLYLARELGYYDGANLRLVELASTTQTLDALRIGTLDMAAVTLDEALLLAQEGQPISVLWVLNISAGADALIAKPAITALAQLRGKRIGVEQTATGAYMLDAALQQAGLQVQDITIVPLPLDEHFSAWQANAIDAVVTFDPARQKLLHTGGLELFTSQDIPGQIVDVLVARQSALDCCRPQIAQVIAGQQRALQYLRQTPDQAWQHMAPRQGVAAENVADALSGIELPDARMNRQLLTDPNTGLPATTRQLVQTMQQNHLLHSPPDTAALIRADFAVEAAP</sequence>
<organism evidence="4 5">
    <name type="scientific">Comamonas nitrativorans</name>
    <dbReference type="NCBI Taxonomy" id="108437"/>
    <lineage>
        <taxon>Bacteria</taxon>
        <taxon>Pseudomonadati</taxon>
        <taxon>Pseudomonadota</taxon>
        <taxon>Betaproteobacteria</taxon>
        <taxon>Burkholderiales</taxon>
        <taxon>Comamonadaceae</taxon>
        <taxon>Comamonas</taxon>
    </lineage>
</organism>
<dbReference type="RefSeq" id="WP_377726234.1">
    <property type="nucleotide sequence ID" value="NZ_JBHSEW010000009.1"/>
</dbReference>
<dbReference type="Proteomes" id="UP001595967">
    <property type="component" value="Unassembled WGS sequence"/>
</dbReference>
<evidence type="ECO:0000256" key="2">
    <source>
        <dbReference type="ARBA" id="ARBA00010742"/>
    </source>
</evidence>
<dbReference type="SUPFAM" id="SSF53850">
    <property type="entry name" value="Periplasmic binding protein-like II"/>
    <property type="match status" value="1"/>
</dbReference>
<evidence type="ECO:0000256" key="1">
    <source>
        <dbReference type="ARBA" id="ARBA00004418"/>
    </source>
</evidence>
<gene>
    <name evidence="4" type="ORF">ACFO3A_10740</name>
</gene>
<evidence type="ECO:0000256" key="3">
    <source>
        <dbReference type="ARBA" id="ARBA00022729"/>
    </source>
</evidence>